<dbReference type="InterPro" id="IPR003772">
    <property type="entry name" value="YceD"/>
</dbReference>
<evidence type="ECO:0000313" key="3">
    <source>
        <dbReference type="Proteomes" id="UP001431010"/>
    </source>
</evidence>
<evidence type="ECO:0000256" key="1">
    <source>
        <dbReference type="SAM" id="MobiDB-lite"/>
    </source>
</evidence>
<sequence length="212" mass="22825">MSSKDKDKDRDPSHTPARDSSKDPWRTAPVIVAQIPEAGLHREIEADQAARAAMATLADLREVVSAHAWFDVVQQRDGKVHVEGRVRARIGQTCVVTLDPIETEIDEPIDQLFAPPEQIPELAELVEDNPDIEAETADPPEPIVGGQIDLGRLAADALFLGIDPYPRKPGAVFEQPGEAADPDAHPFAALKVFKSGGGEAPNVVRPKKSGGD</sequence>
<evidence type="ECO:0000313" key="2">
    <source>
        <dbReference type="EMBL" id="UFZ06130.1"/>
    </source>
</evidence>
<name>A0ABY3RF97_9BRAD</name>
<feature type="region of interest" description="Disordered" evidence="1">
    <location>
        <begin position="1"/>
        <end position="28"/>
    </location>
</feature>
<feature type="compositionally biased region" description="Basic and acidic residues" evidence="1">
    <location>
        <begin position="1"/>
        <end position="25"/>
    </location>
</feature>
<dbReference type="Pfam" id="PF02620">
    <property type="entry name" value="YceD"/>
    <property type="match status" value="1"/>
</dbReference>
<protein>
    <submittedName>
        <fullName evidence="2">DUF177 domain-containing protein</fullName>
    </submittedName>
</protein>
<dbReference type="Proteomes" id="UP001431010">
    <property type="component" value="Chromosome"/>
</dbReference>
<organism evidence="2 3">
    <name type="scientific">Bradyrhizobium ontarionense</name>
    <dbReference type="NCBI Taxonomy" id="2898149"/>
    <lineage>
        <taxon>Bacteria</taxon>
        <taxon>Pseudomonadati</taxon>
        <taxon>Pseudomonadota</taxon>
        <taxon>Alphaproteobacteria</taxon>
        <taxon>Hyphomicrobiales</taxon>
        <taxon>Nitrobacteraceae</taxon>
        <taxon>Bradyrhizobium</taxon>
    </lineage>
</organism>
<proteinExistence type="predicted"/>
<accession>A0ABY3RF97</accession>
<keyword evidence="3" id="KW-1185">Reference proteome</keyword>
<gene>
    <name evidence="2" type="ORF">LQG66_07470</name>
</gene>
<dbReference type="EMBL" id="CP088156">
    <property type="protein sequence ID" value="UFZ06130.1"/>
    <property type="molecule type" value="Genomic_DNA"/>
</dbReference>
<dbReference type="RefSeq" id="WP_231324942.1">
    <property type="nucleotide sequence ID" value="NZ_CP088156.1"/>
</dbReference>
<reference evidence="2" key="1">
    <citation type="journal article" date="2024" name="Antonie Van Leeuwenhoek">
        <title>Bradyrhizobium ontarionense sp. nov., a novel bacterial symbiont isolated from Aeschynomene indica (Indian jointvetch), harbours photosynthesis, nitrogen fixation and nitrous oxide (N2O) reductase genes.</title>
        <authorList>
            <person name="Bromfield E.S.P."/>
            <person name="Cloutier S."/>
        </authorList>
    </citation>
    <scope>NUCLEOTIDE SEQUENCE</scope>
    <source>
        <strain evidence="2">A19</strain>
    </source>
</reference>